<keyword evidence="2" id="KW-1185">Reference proteome</keyword>
<evidence type="ECO:0000313" key="2">
    <source>
        <dbReference type="Proteomes" id="UP000637074"/>
    </source>
</evidence>
<name>A0ABQ3N5Y5_9BACI</name>
<evidence type="ECO:0000313" key="1">
    <source>
        <dbReference type="EMBL" id="GHI00341.1"/>
    </source>
</evidence>
<sequence length="100" mass="12238">MINRVNEKLEAALNDWEMMKTASEDEREECAERFEMHFYQFIEELKLWYQKLEQPPETMEEAENLMEIKEMLDRLPAPLELNFYTELELIIEGQEQVRYD</sequence>
<organism evidence="1 2">
    <name type="scientific">Neobacillus kokaensis</name>
    <dbReference type="NCBI Taxonomy" id="2759023"/>
    <lineage>
        <taxon>Bacteria</taxon>
        <taxon>Bacillati</taxon>
        <taxon>Bacillota</taxon>
        <taxon>Bacilli</taxon>
        <taxon>Bacillales</taxon>
        <taxon>Bacillaceae</taxon>
        <taxon>Neobacillus</taxon>
    </lineage>
</organism>
<comment type="caution">
    <text evidence="1">The sequence shown here is derived from an EMBL/GenBank/DDBJ whole genome shotgun (WGS) entry which is preliminary data.</text>
</comment>
<accession>A0ABQ3N5Y5</accession>
<proteinExistence type="predicted"/>
<dbReference type="Proteomes" id="UP000637074">
    <property type="component" value="Unassembled WGS sequence"/>
</dbReference>
<gene>
    <name evidence="1" type="ORF">AM1BK_38830</name>
</gene>
<dbReference type="RefSeq" id="WP_191275689.1">
    <property type="nucleotide sequence ID" value="NZ_BNDS01000021.1"/>
</dbReference>
<reference evidence="1 2" key="1">
    <citation type="journal article" date="2022" name="Int. J. Syst. Evol. Microbiol.">
        <title>Neobacillus kokaensis sp. nov., isolated from soil.</title>
        <authorList>
            <person name="Yuki K."/>
            <person name="Matsubara H."/>
            <person name="Yamaguchi S."/>
        </authorList>
    </citation>
    <scope>NUCLEOTIDE SEQUENCE [LARGE SCALE GENOMIC DNA]</scope>
    <source>
        <strain evidence="1 2">LOB 377</strain>
    </source>
</reference>
<dbReference type="EMBL" id="BNDS01000021">
    <property type="protein sequence ID" value="GHI00341.1"/>
    <property type="molecule type" value="Genomic_DNA"/>
</dbReference>
<protein>
    <submittedName>
        <fullName evidence="1">Uncharacterized protein</fullName>
    </submittedName>
</protein>